<organism evidence="3 4">
    <name type="scientific">Streptomyces hebeiensis</name>
    <dbReference type="NCBI Taxonomy" id="229486"/>
    <lineage>
        <taxon>Bacteria</taxon>
        <taxon>Bacillati</taxon>
        <taxon>Actinomycetota</taxon>
        <taxon>Actinomycetes</taxon>
        <taxon>Kitasatosporales</taxon>
        <taxon>Streptomycetaceae</taxon>
        <taxon>Streptomyces</taxon>
    </lineage>
</organism>
<protein>
    <submittedName>
        <fullName evidence="3">Uncharacterized protein</fullName>
    </submittedName>
</protein>
<keyword evidence="1" id="KW-0175">Coiled coil</keyword>
<evidence type="ECO:0000256" key="2">
    <source>
        <dbReference type="SAM" id="MobiDB-lite"/>
    </source>
</evidence>
<gene>
    <name evidence="3" type="ORF">GCM10009654_22960</name>
</gene>
<dbReference type="EMBL" id="BAAAKV010000017">
    <property type="protein sequence ID" value="GAA1165483.1"/>
    <property type="molecule type" value="Genomic_DNA"/>
</dbReference>
<proteinExistence type="predicted"/>
<comment type="caution">
    <text evidence="3">The sequence shown here is derived from an EMBL/GenBank/DDBJ whole genome shotgun (WGS) entry which is preliminary data.</text>
</comment>
<feature type="coiled-coil region" evidence="1">
    <location>
        <begin position="178"/>
        <end position="209"/>
    </location>
</feature>
<accession>A0ABN1USK8</accession>
<keyword evidence="4" id="KW-1185">Reference proteome</keyword>
<evidence type="ECO:0000313" key="3">
    <source>
        <dbReference type="EMBL" id="GAA1165483.1"/>
    </source>
</evidence>
<evidence type="ECO:0000313" key="4">
    <source>
        <dbReference type="Proteomes" id="UP001501371"/>
    </source>
</evidence>
<reference evidence="3 4" key="1">
    <citation type="journal article" date="2019" name="Int. J. Syst. Evol. Microbiol.">
        <title>The Global Catalogue of Microorganisms (GCM) 10K type strain sequencing project: providing services to taxonomists for standard genome sequencing and annotation.</title>
        <authorList>
            <consortium name="The Broad Institute Genomics Platform"/>
            <consortium name="The Broad Institute Genome Sequencing Center for Infectious Disease"/>
            <person name="Wu L."/>
            <person name="Ma J."/>
        </authorList>
    </citation>
    <scope>NUCLEOTIDE SEQUENCE [LARGE SCALE GENOMIC DNA]</scope>
    <source>
        <strain evidence="3 4">JCM 12696</strain>
    </source>
</reference>
<sequence length="359" mass="40182">MARGAAVHAFRLWSRFYPAMGREGYVPVAFVFTGKTEAQRASRIQRLEQAARVHFGGTPHRGEGVTAVDYHQAVPVVVTELERITADPAGAAGKVWCRLGRDEWQILTEALDNPDGDRLYQVQLREARRRQAEREAAHREAQRPVCTQCGTKFTDERWHEIKRSSWPAEWDRLCGPCAQQAADRAEAERAEAERVARRQAEEAERMAAEAPAVKPRSRFGIGRRRWLWPPRACLRRGRPPRPGQTSSPDPLVVGGGWKAGRMNGDEQLLNGRVYGHDHDDPNPGPLPHRTYAELVGGPLDGLLLDIHGWRTEEVDDGVALTTELSRWPGGRALYDPRPGEPRTPGPGVSCRFYYSGDTP</sequence>
<evidence type="ECO:0000256" key="1">
    <source>
        <dbReference type="SAM" id="Coils"/>
    </source>
</evidence>
<name>A0ABN1USK8_9ACTN</name>
<feature type="region of interest" description="Disordered" evidence="2">
    <location>
        <begin position="328"/>
        <end position="359"/>
    </location>
</feature>
<dbReference type="Proteomes" id="UP001501371">
    <property type="component" value="Unassembled WGS sequence"/>
</dbReference>